<dbReference type="Gene3D" id="3.40.50.720">
    <property type="entry name" value="NAD(P)-binding Rossmann-like Domain"/>
    <property type="match status" value="1"/>
</dbReference>
<gene>
    <name evidence="2" type="ORF">CT0861_10091</name>
</gene>
<dbReference type="PANTHER" id="PTHR43157">
    <property type="entry name" value="PHOSPHATIDYLINOSITOL-GLYCAN BIOSYNTHESIS CLASS F PROTEIN-RELATED"/>
    <property type="match status" value="1"/>
</dbReference>
<evidence type="ECO:0000256" key="1">
    <source>
        <dbReference type="ARBA" id="ARBA00023002"/>
    </source>
</evidence>
<dbReference type="Pfam" id="PF00106">
    <property type="entry name" value="adh_short"/>
    <property type="match status" value="1"/>
</dbReference>
<keyword evidence="1" id="KW-0560">Oxidoreductase</keyword>
<dbReference type="EMBL" id="LFIV01000080">
    <property type="protein sequence ID" value="KZL70993.1"/>
    <property type="molecule type" value="Genomic_DNA"/>
</dbReference>
<sequence length="332" mass="36204">MDFFDFVRAQFRTLPIVPTRETCTGGTYIVTGSNTGIGLEAAKHLVTLGASRVIMAVRSVEKGEVAKSQIEGATGITGVAEVWQLDMASIGSIKAFSERATSELGTIDALVENATAALDTWSVSEGMETSIMVNVIGTLLLTLLLLPKMRESARATKAAPHIVIVTSGLGFSQPHVLKLVDDDIFEALNKEGESHMHDRYAVSELVQIFATRQLASLLPIPQTGVVINLLSPGLCNTGLARYGRMSYRLQVRLFNMAVGRTPEMGSRTILHALAAGTDSHGQYISDCEIKDHWVPDWVKSSNGHEYQRQIWDQLVARLEKIQPGLVHKVLHS</sequence>
<protein>
    <submittedName>
        <fullName evidence="2">Short-chain dehydrogenase/reductase family protein</fullName>
    </submittedName>
</protein>
<proteinExistence type="predicted"/>
<dbReference type="GO" id="GO:0016491">
    <property type="term" value="F:oxidoreductase activity"/>
    <property type="evidence" value="ECO:0007669"/>
    <property type="project" value="UniProtKB-KW"/>
</dbReference>
<dbReference type="STRING" id="708197.A0A166SP67"/>
<reference evidence="2 3" key="1">
    <citation type="submission" date="2015-06" db="EMBL/GenBank/DDBJ databases">
        <title>Survival trade-offs in plant roots during colonization by closely related pathogenic and mutualistic fungi.</title>
        <authorList>
            <person name="Hacquard S."/>
            <person name="Kracher B."/>
            <person name="Hiruma K."/>
            <person name="Weinman A."/>
            <person name="Muench P."/>
            <person name="Garrido Oter R."/>
            <person name="Ver Loren van Themaat E."/>
            <person name="Dallerey J.-F."/>
            <person name="Damm U."/>
            <person name="Henrissat B."/>
            <person name="Lespinet O."/>
            <person name="Thon M."/>
            <person name="Kemen E."/>
            <person name="McHardy A.C."/>
            <person name="Schulze-Lefert P."/>
            <person name="O'Connell R.J."/>
        </authorList>
    </citation>
    <scope>NUCLEOTIDE SEQUENCE [LARGE SCALE GENOMIC DNA]</scope>
    <source>
        <strain evidence="2 3">0861</strain>
    </source>
</reference>
<organism evidence="2 3">
    <name type="scientific">Colletotrichum tofieldiae</name>
    <dbReference type="NCBI Taxonomy" id="708197"/>
    <lineage>
        <taxon>Eukaryota</taxon>
        <taxon>Fungi</taxon>
        <taxon>Dikarya</taxon>
        <taxon>Ascomycota</taxon>
        <taxon>Pezizomycotina</taxon>
        <taxon>Sordariomycetes</taxon>
        <taxon>Hypocreomycetidae</taxon>
        <taxon>Glomerellales</taxon>
        <taxon>Glomerellaceae</taxon>
        <taxon>Colletotrichum</taxon>
        <taxon>Colletotrichum spaethianum species complex</taxon>
    </lineage>
</organism>
<evidence type="ECO:0000313" key="2">
    <source>
        <dbReference type="EMBL" id="KZL70993.1"/>
    </source>
</evidence>
<dbReference type="Proteomes" id="UP000076552">
    <property type="component" value="Unassembled WGS sequence"/>
</dbReference>
<keyword evidence="3" id="KW-1185">Reference proteome</keyword>
<dbReference type="InterPro" id="IPR002347">
    <property type="entry name" value="SDR_fam"/>
</dbReference>
<dbReference type="SUPFAM" id="SSF51735">
    <property type="entry name" value="NAD(P)-binding Rossmann-fold domains"/>
    <property type="match status" value="1"/>
</dbReference>
<comment type="caution">
    <text evidence="2">The sequence shown here is derived from an EMBL/GenBank/DDBJ whole genome shotgun (WGS) entry which is preliminary data.</text>
</comment>
<dbReference type="PANTHER" id="PTHR43157:SF61">
    <property type="entry name" value="DEHYDROGENASE_REDUCTASE FAMILY PROTEIN, PUTATIVE (AFU_ORTHOLOGUE AFUA_3G01250)-RELATED"/>
    <property type="match status" value="1"/>
</dbReference>
<dbReference type="AlphaFoldDB" id="A0A166SP67"/>
<dbReference type="InterPro" id="IPR036291">
    <property type="entry name" value="NAD(P)-bd_dom_sf"/>
</dbReference>
<dbReference type="PRINTS" id="PR00081">
    <property type="entry name" value="GDHRDH"/>
</dbReference>
<name>A0A166SP67_9PEZI</name>
<evidence type="ECO:0000313" key="3">
    <source>
        <dbReference type="Proteomes" id="UP000076552"/>
    </source>
</evidence>
<accession>A0A166SP67</accession>